<accession>A0A9I9DR74</accession>
<evidence type="ECO:0000256" key="1">
    <source>
        <dbReference type="SAM" id="MobiDB-lite"/>
    </source>
</evidence>
<dbReference type="EnsemblPlants" id="MELO3C022737.2.1">
    <property type="protein sequence ID" value="MELO3C022737.2.1"/>
    <property type="gene ID" value="MELO3C022737.2"/>
</dbReference>
<dbReference type="Gramene" id="MELO3C022737.2.1">
    <property type="protein sequence ID" value="MELO3C022737.2.1"/>
    <property type="gene ID" value="MELO3C022737.2"/>
</dbReference>
<feature type="compositionally biased region" description="Basic and acidic residues" evidence="1">
    <location>
        <begin position="23"/>
        <end position="43"/>
    </location>
</feature>
<reference evidence="2" key="1">
    <citation type="submission" date="2023-03" db="UniProtKB">
        <authorList>
            <consortium name="EnsemblPlants"/>
        </authorList>
    </citation>
    <scope>IDENTIFICATION</scope>
</reference>
<proteinExistence type="predicted"/>
<dbReference type="AlphaFoldDB" id="A0A9I9DR74"/>
<organism evidence="2">
    <name type="scientific">Cucumis melo</name>
    <name type="common">Muskmelon</name>
    <dbReference type="NCBI Taxonomy" id="3656"/>
    <lineage>
        <taxon>Eukaryota</taxon>
        <taxon>Viridiplantae</taxon>
        <taxon>Streptophyta</taxon>
        <taxon>Embryophyta</taxon>
        <taxon>Tracheophyta</taxon>
        <taxon>Spermatophyta</taxon>
        <taxon>Magnoliopsida</taxon>
        <taxon>eudicotyledons</taxon>
        <taxon>Gunneridae</taxon>
        <taxon>Pentapetalae</taxon>
        <taxon>rosids</taxon>
        <taxon>fabids</taxon>
        <taxon>Cucurbitales</taxon>
        <taxon>Cucurbitaceae</taxon>
        <taxon>Benincaseae</taxon>
        <taxon>Cucumis</taxon>
    </lineage>
</organism>
<protein>
    <submittedName>
        <fullName evidence="2">Uncharacterized protein</fullName>
    </submittedName>
</protein>
<name>A0A9I9DR74_CUCME</name>
<evidence type="ECO:0000313" key="2">
    <source>
        <dbReference type="EnsemblPlants" id="MELO3C022737.2.1"/>
    </source>
</evidence>
<sequence length="59" mass="6910">MEEKKNVVAIIVAIIDYVKGKWEEKEESGRREEEEEERKRGEKDQEEVGVGMSEEQQGK</sequence>
<feature type="region of interest" description="Disordered" evidence="1">
    <location>
        <begin position="23"/>
        <end position="59"/>
    </location>
</feature>